<dbReference type="Proteomes" id="UP000688137">
    <property type="component" value="Unassembled WGS sequence"/>
</dbReference>
<evidence type="ECO:0000313" key="1">
    <source>
        <dbReference type="EMBL" id="CAD8052357.1"/>
    </source>
</evidence>
<gene>
    <name evidence="1" type="ORF">PPRIM_AZ9-3.1.T0190142</name>
</gene>
<dbReference type="OMA" id="NYFIRKS"/>
<evidence type="ECO:0000313" key="2">
    <source>
        <dbReference type="Proteomes" id="UP000688137"/>
    </source>
</evidence>
<comment type="caution">
    <text evidence="1">The sequence shown here is derived from an EMBL/GenBank/DDBJ whole genome shotgun (WGS) entry which is preliminary data.</text>
</comment>
<accession>A0A8S1KCM7</accession>
<proteinExistence type="predicted"/>
<reference evidence="1" key="1">
    <citation type="submission" date="2021-01" db="EMBL/GenBank/DDBJ databases">
        <authorList>
            <consortium name="Genoscope - CEA"/>
            <person name="William W."/>
        </authorList>
    </citation>
    <scope>NUCLEOTIDE SEQUENCE</scope>
</reference>
<organism evidence="1 2">
    <name type="scientific">Paramecium primaurelia</name>
    <dbReference type="NCBI Taxonomy" id="5886"/>
    <lineage>
        <taxon>Eukaryota</taxon>
        <taxon>Sar</taxon>
        <taxon>Alveolata</taxon>
        <taxon>Ciliophora</taxon>
        <taxon>Intramacronucleata</taxon>
        <taxon>Oligohymenophorea</taxon>
        <taxon>Peniculida</taxon>
        <taxon>Parameciidae</taxon>
        <taxon>Paramecium</taxon>
    </lineage>
</organism>
<protein>
    <submittedName>
        <fullName evidence="1">Uncharacterized protein</fullName>
    </submittedName>
</protein>
<dbReference type="EMBL" id="CAJJDM010000016">
    <property type="protein sequence ID" value="CAD8052357.1"/>
    <property type="molecule type" value="Genomic_DNA"/>
</dbReference>
<keyword evidence="2" id="KW-1185">Reference proteome</keyword>
<sequence length="198" mass="24195">MIKINNQNDKEYFTYLKIVKETLIFILPNFAEYEEHFQQLKVIVGDIRILILQLTNWMIFYYSDAKGEPNQFSLNISNTLQPQLQNYFIRKSDLQGMQIYFKEQQLAKLENLIRNRIFQQQKENVLVRIVENRDMSILIYSYLKRGDMINLELSCFNIRDLFIENNYWYQLYKWKYGLTGFKLDSFSWKNKFLLQMKR</sequence>
<dbReference type="AlphaFoldDB" id="A0A8S1KCM7"/>
<name>A0A8S1KCM7_PARPR</name>